<dbReference type="PATRIC" id="fig|1286171.3.peg.939"/>
<dbReference type="AlphaFoldDB" id="W8TEP4"/>
<dbReference type="Pfam" id="PF02915">
    <property type="entry name" value="Rubrerythrin"/>
    <property type="match status" value="1"/>
</dbReference>
<organism evidence="2 3">
    <name type="scientific">Peptoclostridium acidaminophilum DSM 3953</name>
    <dbReference type="NCBI Taxonomy" id="1286171"/>
    <lineage>
        <taxon>Bacteria</taxon>
        <taxon>Bacillati</taxon>
        <taxon>Bacillota</taxon>
        <taxon>Clostridia</taxon>
        <taxon>Peptostreptococcales</taxon>
        <taxon>Peptoclostridiaceae</taxon>
        <taxon>Peptoclostridium</taxon>
    </lineage>
</organism>
<keyword evidence="3" id="KW-1185">Reference proteome</keyword>
<proteinExistence type="predicted"/>
<dbReference type="STRING" id="1286171.EAL2_c09890"/>
<evidence type="ECO:0000313" key="3">
    <source>
        <dbReference type="Proteomes" id="UP000019591"/>
    </source>
</evidence>
<dbReference type="SUPFAM" id="SSF47240">
    <property type="entry name" value="Ferritin-like"/>
    <property type="match status" value="1"/>
</dbReference>
<protein>
    <submittedName>
        <fullName evidence="2">Putative rubrerythrin</fullName>
    </submittedName>
</protein>
<dbReference type="Gene3D" id="1.20.1260.10">
    <property type="match status" value="1"/>
</dbReference>
<dbReference type="Proteomes" id="UP000019591">
    <property type="component" value="Chromosome"/>
</dbReference>
<dbReference type="PANTHER" id="PTHR33531:SF7">
    <property type="entry name" value="HYPOTHETICAL MEMBRANE PROTEIN, CONSERVED"/>
    <property type="match status" value="1"/>
</dbReference>
<feature type="domain" description="Rubrerythrin diiron-binding" evidence="1">
    <location>
        <begin position="6"/>
        <end position="147"/>
    </location>
</feature>
<reference evidence="2 3" key="1">
    <citation type="journal article" date="2014" name="Genome Announc.">
        <title>Complete Genome Sequence of Amino Acid-Utilizing Eubacterium acidaminophilum al-2 (DSM 3953).</title>
        <authorList>
            <person name="Poehlein A."/>
            <person name="Andreesen J.R."/>
            <person name="Daniel R."/>
        </authorList>
    </citation>
    <scope>NUCLEOTIDE SEQUENCE [LARGE SCALE GENOMIC DNA]</scope>
    <source>
        <strain evidence="2 3">DSM 3953</strain>
    </source>
</reference>
<dbReference type="InterPro" id="IPR009078">
    <property type="entry name" value="Ferritin-like_SF"/>
</dbReference>
<dbReference type="eggNOG" id="COG1633">
    <property type="taxonomic scope" value="Bacteria"/>
</dbReference>
<accession>W8TEP4</accession>
<dbReference type="InterPro" id="IPR012347">
    <property type="entry name" value="Ferritin-like"/>
</dbReference>
<dbReference type="CDD" id="cd01045">
    <property type="entry name" value="Ferritin_like_AB"/>
    <property type="match status" value="1"/>
</dbReference>
<gene>
    <name evidence="2" type="ORF">EAL2_c09890</name>
</gene>
<dbReference type="HOGENOM" id="CLU_125830_0_0_9"/>
<dbReference type="GO" id="GO:0046872">
    <property type="term" value="F:metal ion binding"/>
    <property type="evidence" value="ECO:0007669"/>
    <property type="project" value="InterPro"/>
</dbReference>
<evidence type="ECO:0000313" key="2">
    <source>
        <dbReference type="EMBL" id="AHM56288.1"/>
    </source>
</evidence>
<dbReference type="OrthoDB" id="9808511at2"/>
<dbReference type="PANTHER" id="PTHR33531">
    <property type="entry name" value="RUBRERYTHRIN SUBFAMILY"/>
    <property type="match status" value="1"/>
</dbReference>
<sequence>MKKTLDILKFAMEMEQKGQEFYISNMGKVKNPRVKAIFENLAGVEEKHYKLLEQYHKTLLETGDWEELDLDLCEPCAEKLYTDIEAQSVNLEYDISDITILRMAYLIENDFAQFYHSASKSVTNPRAKKLLANLESWEIQHREAFYEEYKKAMEQNWFDQSFAPF</sequence>
<dbReference type="KEGG" id="eac:EAL2_c09890"/>
<dbReference type="RefSeq" id="WP_025435299.1">
    <property type="nucleotide sequence ID" value="NZ_CP007452.1"/>
</dbReference>
<dbReference type="GO" id="GO:0016491">
    <property type="term" value="F:oxidoreductase activity"/>
    <property type="evidence" value="ECO:0007669"/>
    <property type="project" value="InterPro"/>
</dbReference>
<evidence type="ECO:0000259" key="1">
    <source>
        <dbReference type="Pfam" id="PF02915"/>
    </source>
</evidence>
<name>W8TEP4_PEPAC</name>
<dbReference type="InterPro" id="IPR003251">
    <property type="entry name" value="Rr_diiron-bd_dom"/>
</dbReference>
<dbReference type="EMBL" id="CP007452">
    <property type="protein sequence ID" value="AHM56288.1"/>
    <property type="molecule type" value="Genomic_DNA"/>
</dbReference>